<dbReference type="RefSeq" id="WP_012003995.1">
    <property type="nucleotide sequence ID" value="NC_009828.1"/>
</dbReference>
<name>A8F8N5_PSELT</name>
<organism evidence="2 3">
    <name type="scientific">Pseudothermotoga lettingae (strain ATCC BAA-301 / DSM 14385 / NBRC 107922 / TMO)</name>
    <name type="common">Thermotoga lettingae</name>
    <dbReference type="NCBI Taxonomy" id="416591"/>
    <lineage>
        <taxon>Bacteria</taxon>
        <taxon>Thermotogati</taxon>
        <taxon>Thermotogota</taxon>
        <taxon>Thermotogae</taxon>
        <taxon>Thermotogales</taxon>
        <taxon>Thermotogaceae</taxon>
        <taxon>Pseudothermotoga</taxon>
    </lineage>
</organism>
<dbReference type="eggNOG" id="COG0778">
    <property type="taxonomic scope" value="Bacteria"/>
</dbReference>
<dbReference type="PANTHER" id="PTHR23026:SF123">
    <property type="entry name" value="NAD(P)H NITROREDUCTASE RV3131-RELATED"/>
    <property type="match status" value="1"/>
</dbReference>
<dbReference type="AlphaFoldDB" id="A8F8N5"/>
<keyword evidence="3" id="KW-1185">Reference proteome</keyword>
<dbReference type="CDD" id="cd02150">
    <property type="entry name" value="nitroreductase"/>
    <property type="match status" value="1"/>
</dbReference>
<proteinExistence type="predicted"/>
<feature type="domain" description="Nitroreductase" evidence="1">
    <location>
        <begin position="4"/>
        <end position="58"/>
    </location>
</feature>
<dbReference type="Gene3D" id="3.40.109.10">
    <property type="entry name" value="NADH Oxidase"/>
    <property type="match status" value="1"/>
</dbReference>
<dbReference type="PANTHER" id="PTHR23026">
    <property type="entry name" value="NADPH NITROREDUCTASE"/>
    <property type="match status" value="1"/>
</dbReference>
<sequence>MSIIYARRSVRKFQPRDVSEDTILEIIRAAMHAPSAGNEQPWHFVVIKNQSTKEKIAEIHPYAKSVISAPVAVIVCADLSSVKYPGFWVQDCAAATENILLRAAELGLGAVWCGIYPDELRVESFRKFLGLPKDIVAFSLIPIGYPAEKPGTVDRFRKDRLHFERW</sequence>
<dbReference type="InterPro" id="IPR000415">
    <property type="entry name" value="Nitroreductase-like"/>
</dbReference>
<dbReference type="EMBL" id="CP000812">
    <property type="protein sequence ID" value="ABV34519.1"/>
    <property type="molecule type" value="Genomic_DNA"/>
</dbReference>
<feature type="domain" description="Nitroreductase" evidence="1">
    <location>
        <begin position="79"/>
        <end position="145"/>
    </location>
</feature>
<dbReference type="SUPFAM" id="SSF55469">
    <property type="entry name" value="FMN-dependent nitroreductase-like"/>
    <property type="match status" value="1"/>
</dbReference>
<dbReference type="KEGG" id="tle:Tlet_1965"/>
<evidence type="ECO:0000259" key="1">
    <source>
        <dbReference type="Pfam" id="PF00881"/>
    </source>
</evidence>
<accession>A8F8N5</accession>
<dbReference type="GO" id="GO:0016491">
    <property type="term" value="F:oxidoreductase activity"/>
    <property type="evidence" value="ECO:0007669"/>
    <property type="project" value="InterPro"/>
</dbReference>
<dbReference type="InterPro" id="IPR029479">
    <property type="entry name" value="Nitroreductase"/>
</dbReference>
<dbReference type="InterPro" id="IPR050627">
    <property type="entry name" value="Nitroreductase/BluB"/>
</dbReference>
<dbReference type="STRING" id="416591.Tlet_1965"/>
<dbReference type="HOGENOM" id="CLU_070764_7_3_0"/>
<dbReference type="Pfam" id="PF00881">
    <property type="entry name" value="Nitroreductase"/>
    <property type="match status" value="2"/>
</dbReference>
<dbReference type="Proteomes" id="UP000002016">
    <property type="component" value="Chromosome"/>
</dbReference>
<reference evidence="2 3" key="1">
    <citation type="submission" date="2007-08" db="EMBL/GenBank/DDBJ databases">
        <title>Complete sequence of Thermotoga lettingae TMO.</title>
        <authorList>
            <consortium name="US DOE Joint Genome Institute"/>
            <person name="Copeland A."/>
            <person name="Lucas S."/>
            <person name="Lapidus A."/>
            <person name="Barry K."/>
            <person name="Glavina del Rio T."/>
            <person name="Dalin E."/>
            <person name="Tice H."/>
            <person name="Pitluck S."/>
            <person name="Foster B."/>
            <person name="Bruce D."/>
            <person name="Schmutz J."/>
            <person name="Larimer F."/>
            <person name="Land M."/>
            <person name="Hauser L."/>
            <person name="Kyrpides N."/>
            <person name="Mikhailova N."/>
            <person name="Nelson K."/>
            <person name="Gogarten J.P."/>
            <person name="Noll K."/>
            <person name="Richardson P."/>
        </authorList>
    </citation>
    <scope>NUCLEOTIDE SEQUENCE [LARGE SCALE GENOMIC DNA]</scope>
    <source>
        <strain evidence="3">ATCC BAA-301 / DSM 14385 / NBRC 107922 / TMO</strain>
    </source>
</reference>
<gene>
    <name evidence="2" type="ordered locus">Tlet_1965</name>
</gene>
<evidence type="ECO:0000313" key="3">
    <source>
        <dbReference type="Proteomes" id="UP000002016"/>
    </source>
</evidence>
<evidence type="ECO:0000313" key="2">
    <source>
        <dbReference type="EMBL" id="ABV34519.1"/>
    </source>
</evidence>
<dbReference type="OrthoDB" id="9812105at2"/>
<reference evidence="2 3" key="2">
    <citation type="journal article" date="2009" name="Proc. Natl. Acad. Sci. U.S.A.">
        <title>On the chimeric nature, thermophilic origin, and phylogenetic placement of the Thermotogales.</title>
        <authorList>
            <person name="Zhaxybayeva O."/>
            <person name="Swithers K.S."/>
            <person name="Lapierre P."/>
            <person name="Fournier G.P."/>
            <person name="Bickhart D.M."/>
            <person name="DeBoy R.T."/>
            <person name="Nelson K.E."/>
            <person name="Nesbo C.L."/>
            <person name="Doolittle W.F."/>
            <person name="Gogarten J.P."/>
            <person name="Noll K.M."/>
        </authorList>
    </citation>
    <scope>NUCLEOTIDE SEQUENCE [LARGE SCALE GENOMIC DNA]</scope>
    <source>
        <strain evidence="3">ATCC BAA-301 / DSM 14385 / NBRC 107922 / TMO</strain>
    </source>
</reference>
<protein>
    <submittedName>
        <fullName evidence="2">Nitroreductase</fullName>
    </submittedName>
</protein>